<dbReference type="AlphaFoldDB" id="V8NHN4"/>
<keyword evidence="2" id="KW-1185">Reference proteome</keyword>
<organism evidence="1 2">
    <name type="scientific">Ophiophagus hannah</name>
    <name type="common">King cobra</name>
    <name type="synonym">Naja hannah</name>
    <dbReference type="NCBI Taxonomy" id="8665"/>
    <lineage>
        <taxon>Eukaryota</taxon>
        <taxon>Metazoa</taxon>
        <taxon>Chordata</taxon>
        <taxon>Craniata</taxon>
        <taxon>Vertebrata</taxon>
        <taxon>Euteleostomi</taxon>
        <taxon>Lepidosauria</taxon>
        <taxon>Squamata</taxon>
        <taxon>Bifurcata</taxon>
        <taxon>Unidentata</taxon>
        <taxon>Episquamata</taxon>
        <taxon>Toxicofera</taxon>
        <taxon>Serpentes</taxon>
        <taxon>Colubroidea</taxon>
        <taxon>Elapidae</taxon>
        <taxon>Elapinae</taxon>
        <taxon>Ophiophagus</taxon>
    </lineage>
</organism>
<evidence type="ECO:0000313" key="2">
    <source>
        <dbReference type="Proteomes" id="UP000018936"/>
    </source>
</evidence>
<feature type="non-terminal residue" evidence="1">
    <location>
        <position position="1"/>
    </location>
</feature>
<sequence>MGKRLKRYPKNLVSAQGTSAKLSSLSSTTVQLRTKGHAADFHNLVLTYKALHGLGPEYLRETLLPITATLSPVRSHRRGLLGV</sequence>
<evidence type="ECO:0000313" key="1">
    <source>
        <dbReference type="EMBL" id="ETE61153.1"/>
    </source>
</evidence>
<gene>
    <name evidence="1" type="ORF">L345_13102</name>
</gene>
<dbReference type="Proteomes" id="UP000018936">
    <property type="component" value="Unassembled WGS sequence"/>
</dbReference>
<accession>V8NHN4</accession>
<name>V8NHN4_OPHHA</name>
<comment type="caution">
    <text evidence="1">The sequence shown here is derived from an EMBL/GenBank/DDBJ whole genome shotgun (WGS) entry which is preliminary data.</text>
</comment>
<feature type="non-terminal residue" evidence="1">
    <location>
        <position position="83"/>
    </location>
</feature>
<proteinExistence type="predicted"/>
<reference evidence="1 2" key="1">
    <citation type="journal article" date="2013" name="Proc. Natl. Acad. Sci. U.S.A.">
        <title>The king cobra genome reveals dynamic gene evolution and adaptation in the snake venom system.</title>
        <authorList>
            <person name="Vonk F.J."/>
            <person name="Casewell N.R."/>
            <person name="Henkel C.V."/>
            <person name="Heimberg A.M."/>
            <person name="Jansen H.J."/>
            <person name="McCleary R.J."/>
            <person name="Kerkkamp H.M."/>
            <person name="Vos R.A."/>
            <person name="Guerreiro I."/>
            <person name="Calvete J.J."/>
            <person name="Wuster W."/>
            <person name="Woods A.E."/>
            <person name="Logan J.M."/>
            <person name="Harrison R.A."/>
            <person name="Castoe T.A."/>
            <person name="de Koning A.P."/>
            <person name="Pollock D.D."/>
            <person name="Yandell M."/>
            <person name="Calderon D."/>
            <person name="Renjifo C."/>
            <person name="Currier R.B."/>
            <person name="Salgado D."/>
            <person name="Pla D."/>
            <person name="Sanz L."/>
            <person name="Hyder A.S."/>
            <person name="Ribeiro J.M."/>
            <person name="Arntzen J.W."/>
            <person name="van den Thillart G.E."/>
            <person name="Boetzer M."/>
            <person name="Pirovano W."/>
            <person name="Dirks R.P."/>
            <person name="Spaink H.P."/>
            <person name="Duboule D."/>
            <person name="McGlinn E."/>
            <person name="Kini R.M."/>
            <person name="Richardson M.K."/>
        </authorList>
    </citation>
    <scope>NUCLEOTIDE SEQUENCE</scope>
    <source>
        <tissue evidence="1">Blood</tissue>
    </source>
</reference>
<dbReference type="EMBL" id="AZIM01004134">
    <property type="protein sequence ID" value="ETE61153.1"/>
    <property type="molecule type" value="Genomic_DNA"/>
</dbReference>
<protein>
    <submittedName>
        <fullName evidence="1">Uncharacterized protein</fullName>
    </submittedName>
</protein>
<dbReference type="OrthoDB" id="419189at2759"/>